<evidence type="ECO:0008006" key="6">
    <source>
        <dbReference type="Google" id="ProtNLM"/>
    </source>
</evidence>
<comment type="caution">
    <text evidence="4">The sequence shown here is derived from an EMBL/GenBank/DDBJ whole genome shotgun (WGS) entry which is preliminary data.</text>
</comment>
<proteinExistence type="predicted"/>
<dbReference type="EMBL" id="VJSY01000048">
    <property type="protein sequence ID" value="MDR8756816.1"/>
    <property type="molecule type" value="Genomic_DNA"/>
</dbReference>
<evidence type="ECO:0000313" key="4">
    <source>
        <dbReference type="EMBL" id="MDR8756816.1"/>
    </source>
</evidence>
<feature type="compositionally biased region" description="Acidic residues" evidence="3">
    <location>
        <begin position="317"/>
        <end position="333"/>
    </location>
</feature>
<evidence type="ECO:0000256" key="1">
    <source>
        <dbReference type="ARBA" id="ARBA00022747"/>
    </source>
</evidence>
<organism evidence="4 5">
    <name type="scientific">Burkholderia pseudomultivorans</name>
    <dbReference type="NCBI Taxonomy" id="1207504"/>
    <lineage>
        <taxon>Bacteria</taxon>
        <taxon>Pseudomonadati</taxon>
        <taxon>Pseudomonadota</taxon>
        <taxon>Betaproteobacteria</taxon>
        <taxon>Burkholderiales</taxon>
        <taxon>Burkholderiaceae</taxon>
        <taxon>Burkholderia</taxon>
        <taxon>Burkholderia cepacia complex</taxon>
    </lineage>
</organism>
<sequence>MTHKPSWFRDDAIMVSTAPTCGLTKGGRLLPLVDRTTGQRVQILDPETGELVDAIDDQLKIDMEALRDGTSTATLRFVDAKEVTMRSAVPVYYDRRFDDAFDEAMKSPKFKAFTSMTIGEMVNASLLTIRNGHGSPTQSVRVGTVPYIKVSDLRAGLVNINPTNRVPHAVAEKFWRGKSSGLNAWDLICPERTSKNIGDFCMLMPGQEQVVTTKEVIVVRPGKEANFDPFYLMWALTLNIVRDQWRRVIFMQTNREDVGDRYLDIRVPVPRDADHAAEISRPFRHYYQSLAKARDELRTYFASEPDHHFFIGTAEEGSGDIEDTEEDTAFESE</sequence>
<protein>
    <recommendedName>
        <fullName evidence="6">Restriction endonuclease subunit S</fullName>
    </recommendedName>
</protein>
<dbReference type="SUPFAM" id="SSF116734">
    <property type="entry name" value="DNA methylase specificity domain"/>
    <property type="match status" value="1"/>
</dbReference>
<dbReference type="Proteomes" id="UP001248067">
    <property type="component" value="Unassembled WGS sequence"/>
</dbReference>
<evidence type="ECO:0000256" key="3">
    <source>
        <dbReference type="SAM" id="MobiDB-lite"/>
    </source>
</evidence>
<dbReference type="RefSeq" id="WP_175897119.1">
    <property type="nucleotide sequence ID" value="NZ_CADFDQ010000031.1"/>
</dbReference>
<keyword evidence="5" id="KW-1185">Reference proteome</keyword>
<reference evidence="4 5" key="1">
    <citation type="submission" date="2019-06" db="EMBL/GenBank/DDBJ databases">
        <title>Evolution of Burkholderia multivorans in the lungs of Cystic Fibrosis patients.</title>
        <authorList>
            <person name="Moreira L.M."/>
        </authorList>
    </citation>
    <scope>NUCLEOTIDE SEQUENCE [LARGE SCALE GENOMIC DNA]</scope>
    <source>
        <strain evidence="4 5">VC13239</strain>
    </source>
</reference>
<evidence type="ECO:0000256" key="2">
    <source>
        <dbReference type="ARBA" id="ARBA00023125"/>
    </source>
</evidence>
<accession>A0ABU2EAA0</accession>
<dbReference type="InterPro" id="IPR044946">
    <property type="entry name" value="Restrct_endonuc_typeI_TRD_sf"/>
</dbReference>
<name>A0ABU2EAA0_9BURK</name>
<keyword evidence="2" id="KW-0238">DNA-binding</keyword>
<dbReference type="Gene3D" id="3.90.220.20">
    <property type="entry name" value="DNA methylase specificity domains"/>
    <property type="match status" value="1"/>
</dbReference>
<gene>
    <name evidence="4" type="ORF">FEQ00_05256</name>
</gene>
<feature type="region of interest" description="Disordered" evidence="3">
    <location>
        <begin position="312"/>
        <end position="333"/>
    </location>
</feature>
<evidence type="ECO:0000313" key="5">
    <source>
        <dbReference type="Proteomes" id="UP001248067"/>
    </source>
</evidence>
<keyword evidence="1" id="KW-0680">Restriction system</keyword>